<dbReference type="KEGG" id="blr:BRLA_c012450"/>
<evidence type="ECO:0000313" key="9">
    <source>
        <dbReference type="EMBL" id="AIG25585.1"/>
    </source>
</evidence>
<dbReference type="GO" id="GO:0008360">
    <property type="term" value="P:regulation of cell shape"/>
    <property type="evidence" value="ECO:0007669"/>
    <property type="project" value="UniProtKB-KW"/>
</dbReference>
<keyword evidence="10" id="KW-1185">Reference proteome</keyword>
<evidence type="ECO:0000256" key="6">
    <source>
        <dbReference type="ARBA" id="ARBA00022989"/>
    </source>
</evidence>
<feature type="transmembrane region" description="Helical" evidence="8">
    <location>
        <begin position="141"/>
        <end position="159"/>
    </location>
</feature>
<keyword evidence="6 8" id="KW-1133">Transmembrane helix</keyword>
<keyword evidence="3" id="KW-1003">Cell membrane</keyword>
<keyword evidence="5" id="KW-0133">Cell shape</keyword>
<evidence type="ECO:0000313" key="10">
    <source>
        <dbReference type="Proteomes" id="UP000005850"/>
    </source>
</evidence>
<comment type="similarity">
    <text evidence="2">Belongs to the MreD family.</text>
</comment>
<evidence type="ECO:0000256" key="5">
    <source>
        <dbReference type="ARBA" id="ARBA00022960"/>
    </source>
</evidence>
<comment type="subcellular location">
    <subcellularLocation>
        <location evidence="1">Cell membrane</location>
        <topology evidence="1">Multi-pass membrane protein</topology>
    </subcellularLocation>
</comment>
<dbReference type="EMBL" id="CP007806">
    <property type="protein sequence ID" value="AIG25585.1"/>
    <property type="molecule type" value="Genomic_DNA"/>
</dbReference>
<dbReference type="eggNOG" id="COG2891">
    <property type="taxonomic scope" value="Bacteria"/>
</dbReference>
<dbReference type="AlphaFoldDB" id="A0A075R7M5"/>
<evidence type="ECO:0000256" key="2">
    <source>
        <dbReference type="ARBA" id="ARBA00007776"/>
    </source>
</evidence>
<dbReference type="HOGENOM" id="CLU_121959_1_0_9"/>
<name>A0A075R7M5_BRELA</name>
<dbReference type="GO" id="GO:0005886">
    <property type="term" value="C:plasma membrane"/>
    <property type="evidence" value="ECO:0007669"/>
    <property type="project" value="UniProtKB-SubCell"/>
</dbReference>
<keyword evidence="7 8" id="KW-0472">Membrane</keyword>
<evidence type="ECO:0000256" key="4">
    <source>
        <dbReference type="ARBA" id="ARBA00022692"/>
    </source>
</evidence>
<protein>
    <submittedName>
        <fullName evidence="9">Rod shape-determining protein MreD</fullName>
    </submittedName>
</protein>
<dbReference type="STRING" id="1042163.BRLA_c012450"/>
<keyword evidence="4 8" id="KW-0812">Transmembrane</keyword>
<dbReference type="InterPro" id="IPR007227">
    <property type="entry name" value="Cell_shape_determining_MreD"/>
</dbReference>
<accession>A0A075R7M5</accession>
<evidence type="ECO:0000256" key="7">
    <source>
        <dbReference type="ARBA" id="ARBA00023136"/>
    </source>
</evidence>
<feature type="transmembrane region" description="Helical" evidence="8">
    <location>
        <begin position="101"/>
        <end position="120"/>
    </location>
</feature>
<dbReference type="Proteomes" id="UP000005850">
    <property type="component" value="Chromosome"/>
</dbReference>
<dbReference type="NCBIfam" id="TIGR03426">
    <property type="entry name" value="shape_MreD"/>
    <property type="match status" value="1"/>
</dbReference>
<reference evidence="9 10" key="1">
    <citation type="journal article" date="2011" name="J. Bacteriol.">
        <title>Genome sequence of Brevibacillus laterosporus LMG 15441, a pathogen of invertebrates.</title>
        <authorList>
            <person name="Djukic M."/>
            <person name="Poehlein A."/>
            <person name="Thurmer A."/>
            <person name="Daniel R."/>
        </authorList>
    </citation>
    <scope>NUCLEOTIDE SEQUENCE [LARGE SCALE GENOMIC DNA]</scope>
    <source>
        <strain evidence="9 10">LMG 15441</strain>
    </source>
</reference>
<evidence type="ECO:0000256" key="1">
    <source>
        <dbReference type="ARBA" id="ARBA00004651"/>
    </source>
</evidence>
<proteinExistence type="inferred from homology"/>
<evidence type="ECO:0000256" key="8">
    <source>
        <dbReference type="SAM" id="Phobius"/>
    </source>
</evidence>
<dbReference type="Pfam" id="PF04093">
    <property type="entry name" value="MreD"/>
    <property type="match status" value="1"/>
</dbReference>
<gene>
    <name evidence="9" type="primary">mreD</name>
    <name evidence="9" type="ORF">BRLA_c012450</name>
</gene>
<sequence>MLSRTKLTLFLLLLFILEGSVVQVFVPSAWGMSYETIPRFALVGTILISLFIGRREGLLYGLVFGLLQDVVFGHIIGVYTLSMMVAGYFAGLVLMLFHRSFAVVFTTLLLVLFGHEWLTYTLFRLFMTNPVDVRWTLTHEIFPTVLLNMLFAAFVYLPMKKLCLQVKENKERSHE</sequence>
<organism evidence="9 10">
    <name type="scientific">Brevibacillus laterosporus LMG 15441</name>
    <dbReference type="NCBI Taxonomy" id="1042163"/>
    <lineage>
        <taxon>Bacteria</taxon>
        <taxon>Bacillati</taxon>
        <taxon>Bacillota</taxon>
        <taxon>Bacilli</taxon>
        <taxon>Bacillales</taxon>
        <taxon>Paenibacillaceae</taxon>
        <taxon>Brevibacillus</taxon>
    </lineage>
</organism>
<evidence type="ECO:0000256" key="3">
    <source>
        <dbReference type="ARBA" id="ARBA00022475"/>
    </source>
</evidence>
<dbReference type="RefSeq" id="WP_003338392.1">
    <property type="nucleotide sequence ID" value="NZ_CP007806.1"/>
</dbReference>